<evidence type="ECO:0000313" key="2">
    <source>
        <dbReference type="Proteomes" id="UP000239711"/>
    </source>
</evidence>
<gene>
    <name evidence="1" type="ORF">C5745_02880</name>
</gene>
<dbReference type="EMBL" id="PVBQ01000002">
    <property type="protein sequence ID" value="PRD48899.1"/>
    <property type="molecule type" value="Genomic_DNA"/>
</dbReference>
<dbReference type="RefSeq" id="WP_105715464.1">
    <property type="nucleotide sequence ID" value="NZ_PVBQ01000002.1"/>
</dbReference>
<protein>
    <submittedName>
        <fullName evidence="1">3-oxoacyl-ACP synthase</fullName>
    </submittedName>
</protein>
<sequence>MLEKITIQKSCTIEQHRIVVDDMLVWSSATDMPFSDFAKDAFHHLDIDYPKFYKMDALSKLAFLAAEYILRGEDKDELALVLANKSGSLDTDIKHQESIQDTENYYPRPATFVYTLANICAGEISIRHGLQTENAFFIAEEFPEETIFAYADYLLQSNKAKRVLCGWVEYFQEDYRALFYIF</sequence>
<name>A0A2S9J837_9SPHI</name>
<accession>A0A2S9J837</accession>
<reference evidence="1 2" key="1">
    <citation type="submission" date="2018-02" db="EMBL/GenBank/DDBJ databases">
        <title>The draft genome of Sphingobacterium sp. 5JN-11.</title>
        <authorList>
            <person name="Liu L."/>
            <person name="Li L."/>
            <person name="Liang L."/>
            <person name="Zhang X."/>
            <person name="Wang T."/>
        </authorList>
    </citation>
    <scope>NUCLEOTIDE SEQUENCE [LARGE SCALE GENOMIC DNA]</scope>
    <source>
        <strain evidence="1 2">5JN-11</strain>
    </source>
</reference>
<comment type="caution">
    <text evidence="1">The sequence shown here is derived from an EMBL/GenBank/DDBJ whole genome shotgun (WGS) entry which is preliminary data.</text>
</comment>
<dbReference type="AlphaFoldDB" id="A0A2S9J837"/>
<organism evidence="1 2">
    <name type="scientific">Sphingobacterium haloxyli</name>
    <dbReference type="NCBI Taxonomy" id="2100533"/>
    <lineage>
        <taxon>Bacteria</taxon>
        <taxon>Pseudomonadati</taxon>
        <taxon>Bacteroidota</taxon>
        <taxon>Sphingobacteriia</taxon>
        <taxon>Sphingobacteriales</taxon>
        <taxon>Sphingobacteriaceae</taxon>
        <taxon>Sphingobacterium</taxon>
    </lineage>
</organism>
<evidence type="ECO:0000313" key="1">
    <source>
        <dbReference type="EMBL" id="PRD48899.1"/>
    </source>
</evidence>
<proteinExistence type="predicted"/>
<keyword evidence="2" id="KW-1185">Reference proteome</keyword>
<dbReference type="Proteomes" id="UP000239711">
    <property type="component" value="Unassembled WGS sequence"/>
</dbReference>
<dbReference type="OrthoDB" id="1071350at2"/>